<dbReference type="NCBIfam" id="TIGR00254">
    <property type="entry name" value="GGDEF"/>
    <property type="match status" value="1"/>
</dbReference>
<dbReference type="PROSITE" id="PS50894">
    <property type="entry name" value="HPT"/>
    <property type="match status" value="1"/>
</dbReference>
<dbReference type="SUPFAM" id="SSF55073">
    <property type="entry name" value="Nucleotide cyclase"/>
    <property type="match status" value="1"/>
</dbReference>
<evidence type="ECO:0000256" key="2">
    <source>
        <dbReference type="PROSITE-ProRule" id="PRU00169"/>
    </source>
</evidence>
<dbReference type="GO" id="GO:0000160">
    <property type="term" value="P:phosphorelay signal transduction system"/>
    <property type="evidence" value="ECO:0007669"/>
    <property type="project" value="InterPro"/>
</dbReference>
<name>A0A2J6X0X2_9CHLR</name>
<dbReference type="Pfam" id="PF00990">
    <property type="entry name" value="GGDEF"/>
    <property type="match status" value="1"/>
</dbReference>
<dbReference type="PROSITE" id="PS50887">
    <property type="entry name" value="GGDEF"/>
    <property type="match status" value="1"/>
</dbReference>
<dbReference type="SUPFAM" id="SSF52172">
    <property type="entry name" value="CheY-like"/>
    <property type="match status" value="2"/>
</dbReference>
<dbReference type="InterPro" id="IPR001789">
    <property type="entry name" value="Sig_transdc_resp-reg_receiver"/>
</dbReference>
<sequence length="457" mass="50125">MNTHTGAAHTLFTELQQQYLAQLEEKTNRITTIWTRLQSGTYDRDDLRELQRLAHNLAGSGATFGLTAVSETARALDIALQSLISADDLPADFSSIAGLVAQLLETLRNPPSVLTTVIQEQPVTTTTLIYLAGHNPEEATELARQITYFGYKTECFTSSAELLAAIAREAPQLVIIDLHLAEGPQSGIAAAAVVHDRYGDRIPIIFTANSADFTLRLAAVRAGGRGYFTRPIDLGVLIDQIDQMTQRTISEPYTVLIIDDSPLMAEVYALALRAAGMQVIATTDPLEAPTLLAEQQPDLILLDIYMPGCSGQELAAVIRQQPEYHSIPIVFLSGETDRSAQLAALARGGDDFLTKPINLEHLVAAVSSRIQRARAIRSLMVRDGLTGLFNHSVSQDLLMREVARARRNGQSLSVVLIDIDHFKQVNDRHGHQVGDRVLKSLARLLRQRLRTTDVIGR</sequence>
<comment type="caution">
    <text evidence="6">The sequence shown here is derived from an EMBL/GenBank/DDBJ whole genome shotgun (WGS) entry which is preliminary data.</text>
</comment>
<dbReference type="Gene3D" id="3.30.70.270">
    <property type="match status" value="1"/>
</dbReference>
<evidence type="ECO:0000313" key="6">
    <source>
        <dbReference type="EMBL" id="PMP77396.1"/>
    </source>
</evidence>
<dbReference type="GO" id="GO:0052621">
    <property type="term" value="F:diguanylate cyclase activity"/>
    <property type="evidence" value="ECO:0007669"/>
    <property type="project" value="TreeGrafter"/>
</dbReference>
<feature type="modified residue" description="4-aspartylphosphate" evidence="2">
    <location>
        <position position="303"/>
    </location>
</feature>
<feature type="domain" description="Response regulatory" evidence="3">
    <location>
        <begin position="128"/>
        <end position="245"/>
    </location>
</feature>
<dbReference type="Gene3D" id="1.20.120.160">
    <property type="entry name" value="HPT domain"/>
    <property type="match status" value="1"/>
</dbReference>
<evidence type="ECO:0000259" key="4">
    <source>
        <dbReference type="PROSITE" id="PS50887"/>
    </source>
</evidence>
<dbReference type="Pfam" id="PF00072">
    <property type="entry name" value="Response_reg"/>
    <property type="match status" value="2"/>
</dbReference>
<feature type="non-terminal residue" evidence="6">
    <location>
        <position position="457"/>
    </location>
</feature>
<feature type="modified residue" description="Phosphohistidine" evidence="1">
    <location>
        <position position="55"/>
    </location>
</feature>
<organism evidence="6 7">
    <name type="scientific">Chloroflexus aggregans</name>
    <dbReference type="NCBI Taxonomy" id="152260"/>
    <lineage>
        <taxon>Bacteria</taxon>
        <taxon>Bacillati</taxon>
        <taxon>Chloroflexota</taxon>
        <taxon>Chloroflexia</taxon>
        <taxon>Chloroflexales</taxon>
        <taxon>Chloroflexineae</taxon>
        <taxon>Chloroflexaceae</taxon>
        <taxon>Chloroflexus</taxon>
    </lineage>
</organism>
<protein>
    <submittedName>
        <fullName evidence="6">Diguanylate cyclase</fullName>
    </submittedName>
</protein>
<feature type="modified residue" description="4-aspartylphosphate" evidence="2">
    <location>
        <position position="177"/>
    </location>
</feature>
<dbReference type="InterPro" id="IPR036641">
    <property type="entry name" value="HPT_dom_sf"/>
</dbReference>
<dbReference type="AlphaFoldDB" id="A0A2J6X0X2"/>
<dbReference type="PANTHER" id="PTHR45138:SF9">
    <property type="entry name" value="DIGUANYLATE CYCLASE DGCM-RELATED"/>
    <property type="match status" value="1"/>
</dbReference>
<evidence type="ECO:0000313" key="7">
    <source>
        <dbReference type="Proteomes" id="UP000243376"/>
    </source>
</evidence>
<dbReference type="InterPro" id="IPR043128">
    <property type="entry name" value="Rev_trsase/Diguanyl_cyclase"/>
</dbReference>
<dbReference type="CDD" id="cd01949">
    <property type="entry name" value="GGDEF"/>
    <property type="match status" value="1"/>
</dbReference>
<dbReference type="Proteomes" id="UP000243376">
    <property type="component" value="Unassembled WGS sequence"/>
</dbReference>
<accession>A0A2J6X0X2</accession>
<dbReference type="PROSITE" id="PS50110">
    <property type="entry name" value="RESPONSE_REGULATORY"/>
    <property type="match status" value="2"/>
</dbReference>
<dbReference type="InterPro" id="IPR050469">
    <property type="entry name" value="Diguanylate_Cyclase"/>
</dbReference>
<dbReference type="EMBL" id="PNIQ01000799">
    <property type="protein sequence ID" value="PMP77396.1"/>
    <property type="molecule type" value="Genomic_DNA"/>
</dbReference>
<dbReference type="SUPFAM" id="SSF47226">
    <property type="entry name" value="Histidine-containing phosphotransfer domain, HPT domain"/>
    <property type="match status" value="1"/>
</dbReference>
<dbReference type="GO" id="GO:0005886">
    <property type="term" value="C:plasma membrane"/>
    <property type="evidence" value="ECO:0007669"/>
    <property type="project" value="TreeGrafter"/>
</dbReference>
<reference evidence="6 7" key="1">
    <citation type="submission" date="2018-01" db="EMBL/GenBank/DDBJ databases">
        <title>Metagenomic assembled genomes from two thermal pools in the Uzon Caldera, Kamchatka, Russia.</title>
        <authorList>
            <person name="Wilkins L."/>
            <person name="Ettinger C."/>
        </authorList>
    </citation>
    <scope>NUCLEOTIDE SEQUENCE [LARGE SCALE GENOMIC DNA]</scope>
    <source>
        <strain evidence="6">ZAV-02</strain>
    </source>
</reference>
<feature type="domain" description="Response regulatory" evidence="3">
    <location>
        <begin position="254"/>
        <end position="370"/>
    </location>
</feature>
<dbReference type="Gene3D" id="3.40.50.2300">
    <property type="match status" value="2"/>
</dbReference>
<dbReference type="Pfam" id="PF01627">
    <property type="entry name" value="Hpt"/>
    <property type="match status" value="1"/>
</dbReference>
<dbReference type="GO" id="GO:1902201">
    <property type="term" value="P:negative regulation of bacterial-type flagellum-dependent cell motility"/>
    <property type="evidence" value="ECO:0007669"/>
    <property type="project" value="TreeGrafter"/>
</dbReference>
<dbReference type="InterPro" id="IPR029787">
    <property type="entry name" value="Nucleotide_cyclase"/>
</dbReference>
<evidence type="ECO:0000259" key="3">
    <source>
        <dbReference type="PROSITE" id="PS50110"/>
    </source>
</evidence>
<dbReference type="SMART" id="SM00267">
    <property type="entry name" value="GGDEF"/>
    <property type="match status" value="1"/>
</dbReference>
<proteinExistence type="predicted"/>
<dbReference type="InterPro" id="IPR008207">
    <property type="entry name" value="Sig_transdc_His_kin_Hpt_dom"/>
</dbReference>
<evidence type="ECO:0000256" key="1">
    <source>
        <dbReference type="PROSITE-ProRule" id="PRU00110"/>
    </source>
</evidence>
<dbReference type="InterPro" id="IPR011006">
    <property type="entry name" value="CheY-like_superfamily"/>
</dbReference>
<feature type="domain" description="HPt" evidence="5">
    <location>
        <begin position="8"/>
        <end position="117"/>
    </location>
</feature>
<dbReference type="SMART" id="SM00448">
    <property type="entry name" value="REC"/>
    <property type="match status" value="2"/>
</dbReference>
<keyword evidence="2" id="KW-0597">Phosphoprotein</keyword>
<dbReference type="CDD" id="cd00156">
    <property type="entry name" value="REC"/>
    <property type="match status" value="1"/>
</dbReference>
<dbReference type="InterPro" id="IPR000160">
    <property type="entry name" value="GGDEF_dom"/>
</dbReference>
<gene>
    <name evidence="6" type="ORF">C0184_11975</name>
</gene>
<dbReference type="GO" id="GO:0043709">
    <property type="term" value="P:cell adhesion involved in single-species biofilm formation"/>
    <property type="evidence" value="ECO:0007669"/>
    <property type="project" value="TreeGrafter"/>
</dbReference>
<evidence type="ECO:0000259" key="5">
    <source>
        <dbReference type="PROSITE" id="PS50894"/>
    </source>
</evidence>
<feature type="domain" description="GGDEF" evidence="4">
    <location>
        <begin position="410"/>
        <end position="457"/>
    </location>
</feature>
<dbReference type="PANTHER" id="PTHR45138">
    <property type="entry name" value="REGULATORY COMPONENTS OF SENSORY TRANSDUCTION SYSTEM"/>
    <property type="match status" value="1"/>
</dbReference>